<dbReference type="Proteomes" id="UP001597048">
    <property type="component" value="Unassembled WGS sequence"/>
</dbReference>
<dbReference type="EMBL" id="JBHTJS010000016">
    <property type="protein sequence ID" value="MFD1007653.1"/>
    <property type="molecule type" value="Genomic_DNA"/>
</dbReference>
<keyword evidence="2 3" id="KW-0732">Signal</keyword>
<accession>A0ABW3KEU5</accession>
<dbReference type="RefSeq" id="WP_379557645.1">
    <property type="nucleotide sequence ID" value="NZ_JBHTJS010000016.1"/>
</dbReference>
<dbReference type="InterPro" id="IPR034984">
    <property type="entry name" value="Imelysin-like_IPPA"/>
</dbReference>
<reference evidence="6" key="1">
    <citation type="journal article" date="2019" name="Int. J. Syst. Evol. Microbiol.">
        <title>The Global Catalogue of Microorganisms (GCM) 10K type strain sequencing project: providing services to taxonomists for standard genome sequencing and annotation.</title>
        <authorList>
            <consortium name="The Broad Institute Genomics Platform"/>
            <consortium name="The Broad Institute Genome Sequencing Center for Infectious Disease"/>
            <person name="Wu L."/>
            <person name="Ma J."/>
        </authorList>
    </citation>
    <scope>NUCLEOTIDE SEQUENCE [LARGE SCALE GENOMIC DNA]</scope>
    <source>
        <strain evidence="6">CCUG 60525</strain>
    </source>
</reference>
<dbReference type="CDD" id="cd14659">
    <property type="entry name" value="Imelysin-like_IPPA"/>
    <property type="match status" value="1"/>
</dbReference>
<evidence type="ECO:0000313" key="6">
    <source>
        <dbReference type="Proteomes" id="UP001597048"/>
    </source>
</evidence>
<feature type="domain" description="Imelysin-like" evidence="4">
    <location>
        <begin position="43"/>
        <end position="305"/>
    </location>
</feature>
<feature type="chain" id="PRO_5045497354" evidence="3">
    <location>
        <begin position="22"/>
        <end position="358"/>
    </location>
</feature>
<feature type="signal peptide" evidence="3">
    <location>
        <begin position="1"/>
        <end position="21"/>
    </location>
</feature>
<dbReference type="PROSITE" id="PS51257">
    <property type="entry name" value="PROKAR_LIPOPROTEIN"/>
    <property type="match status" value="1"/>
</dbReference>
<comment type="subcellular location">
    <subcellularLocation>
        <location evidence="1">Cell envelope</location>
    </subcellularLocation>
</comment>
<evidence type="ECO:0000313" key="5">
    <source>
        <dbReference type="EMBL" id="MFD1007653.1"/>
    </source>
</evidence>
<evidence type="ECO:0000259" key="4">
    <source>
        <dbReference type="Pfam" id="PF09375"/>
    </source>
</evidence>
<evidence type="ECO:0000256" key="2">
    <source>
        <dbReference type="ARBA" id="ARBA00022729"/>
    </source>
</evidence>
<gene>
    <name evidence="5" type="ORF">ACFQ1C_05745</name>
</gene>
<dbReference type="Pfam" id="PF09375">
    <property type="entry name" value="Peptidase_M75"/>
    <property type="match status" value="1"/>
</dbReference>
<evidence type="ECO:0000256" key="1">
    <source>
        <dbReference type="ARBA" id="ARBA00004196"/>
    </source>
</evidence>
<keyword evidence="6" id="KW-1185">Reference proteome</keyword>
<name>A0ABW3KEU5_9GAMM</name>
<comment type="caution">
    <text evidence="5">The sequence shown here is derived from an EMBL/GenBank/DDBJ whole genome shotgun (WGS) entry which is preliminary data.</text>
</comment>
<proteinExistence type="predicted"/>
<dbReference type="Gene3D" id="1.20.1420.20">
    <property type="entry name" value="M75 peptidase, HXXE motif"/>
    <property type="match status" value="1"/>
</dbReference>
<dbReference type="InterPro" id="IPR018976">
    <property type="entry name" value="Imelysin-like"/>
</dbReference>
<evidence type="ECO:0000256" key="3">
    <source>
        <dbReference type="SAM" id="SignalP"/>
    </source>
</evidence>
<dbReference type="InterPro" id="IPR038352">
    <property type="entry name" value="Imelysin_sf"/>
</dbReference>
<organism evidence="5 6">
    <name type="scientific">Oceanisphaera ostreae</name>
    <dbReference type="NCBI Taxonomy" id="914151"/>
    <lineage>
        <taxon>Bacteria</taxon>
        <taxon>Pseudomonadati</taxon>
        <taxon>Pseudomonadota</taxon>
        <taxon>Gammaproteobacteria</taxon>
        <taxon>Aeromonadales</taxon>
        <taxon>Aeromonadaceae</taxon>
        <taxon>Oceanisphaera</taxon>
    </lineage>
</organism>
<sequence>MKKSLLLLATLGTLTACQTQPATDAALQTMANDHLDFMRQQADLLANEFTQLQQASADYCQQTDVQTGQQATPSLSIVTQQWRSSFAAWSAHQGQSGGPLDAEGLSFAFQFWPDKKDTVGKQVRRELAAVAKGDAVPDRGVVTTLSAVEYLLESELSAHQRCLLLPGITAQLASNGKQLQGAWYNADGYQQQLAQMQQQGGATVLLTQVLGQLSHRYDLIEKKFELPLNTVQHPRPLFAEAWRSEQSLHFLRTSLMSLEQEYRQGGMRDYLLQNRELQNSTPQTSNQHQATVEALDEAFADALAHLPAGDSLSYWLQGDNYAKLLRFKLSFDQLGYQLQQRLPGELGLSLGFNATDGD</sequence>
<protein>
    <submittedName>
        <fullName evidence="5">Imelysin family protein</fullName>
    </submittedName>
</protein>